<dbReference type="Proteomes" id="UP000243459">
    <property type="component" value="Chromosome 10"/>
</dbReference>
<evidence type="ECO:0000313" key="2">
    <source>
        <dbReference type="EMBL" id="ONK56435.1"/>
    </source>
</evidence>
<dbReference type="AlphaFoldDB" id="A0A5P1E4R4"/>
<evidence type="ECO:0000256" key="1">
    <source>
        <dbReference type="SAM" id="MobiDB-lite"/>
    </source>
</evidence>
<feature type="region of interest" description="Disordered" evidence="1">
    <location>
        <begin position="12"/>
        <end position="33"/>
    </location>
</feature>
<organism evidence="2 3">
    <name type="scientific">Asparagus officinalis</name>
    <name type="common">Garden asparagus</name>
    <dbReference type="NCBI Taxonomy" id="4686"/>
    <lineage>
        <taxon>Eukaryota</taxon>
        <taxon>Viridiplantae</taxon>
        <taxon>Streptophyta</taxon>
        <taxon>Embryophyta</taxon>
        <taxon>Tracheophyta</taxon>
        <taxon>Spermatophyta</taxon>
        <taxon>Magnoliopsida</taxon>
        <taxon>Liliopsida</taxon>
        <taxon>Asparagales</taxon>
        <taxon>Asparagaceae</taxon>
        <taxon>Asparagoideae</taxon>
        <taxon>Asparagus</taxon>
    </lineage>
</organism>
<dbReference type="EMBL" id="CM007390">
    <property type="protein sequence ID" value="ONK56435.1"/>
    <property type="molecule type" value="Genomic_DNA"/>
</dbReference>
<protein>
    <submittedName>
        <fullName evidence="2">Uncharacterized protein</fullName>
    </submittedName>
</protein>
<name>A0A5P1E4R4_ASPOF</name>
<dbReference type="Gramene" id="ONK56435">
    <property type="protein sequence ID" value="ONK56435"/>
    <property type="gene ID" value="A4U43_C10F8670"/>
</dbReference>
<gene>
    <name evidence="2" type="ORF">A4U43_C10F8670</name>
</gene>
<evidence type="ECO:0000313" key="3">
    <source>
        <dbReference type="Proteomes" id="UP000243459"/>
    </source>
</evidence>
<keyword evidence="3" id="KW-1185">Reference proteome</keyword>
<proteinExistence type="predicted"/>
<sequence length="139" mass="15194">MDTEEFRARVRTRAAASFSEPDRQQIERRTRRRSAVRPVLRDQVKHVVTEILHLGELASQLHVLFSQPLVLDERDLARTPAAGACTLTAAASSCRRGVGRERFLSPEFGRDPVTGGGGVDGRFSSCACGSRKGAAFLLS</sequence>
<reference evidence="3" key="1">
    <citation type="journal article" date="2017" name="Nat. Commun.">
        <title>The asparagus genome sheds light on the origin and evolution of a young Y chromosome.</title>
        <authorList>
            <person name="Harkess A."/>
            <person name="Zhou J."/>
            <person name="Xu C."/>
            <person name="Bowers J.E."/>
            <person name="Van der Hulst R."/>
            <person name="Ayyampalayam S."/>
            <person name="Mercati F."/>
            <person name="Riccardi P."/>
            <person name="McKain M.R."/>
            <person name="Kakrana A."/>
            <person name="Tang H."/>
            <person name="Ray J."/>
            <person name="Groenendijk J."/>
            <person name="Arikit S."/>
            <person name="Mathioni S.M."/>
            <person name="Nakano M."/>
            <person name="Shan H."/>
            <person name="Telgmann-Rauber A."/>
            <person name="Kanno A."/>
            <person name="Yue Z."/>
            <person name="Chen H."/>
            <person name="Li W."/>
            <person name="Chen Y."/>
            <person name="Xu X."/>
            <person name="Zhang Y."/>
            <person name="Luo S."/>
            <person name="Chen H."/>
            <person name="Gao J."/>
            <person name="Mao Z."/>
            <person name="Pires J.C."/>
            <person name="Luo M."/>
            <person name="Kudrna D."/>
            <person name="Wing R.A."/>
            <person name="Meyers B.C."/>
            <person name="Yi K."/>
            <person name="Kong H."/>
            <person name="Lavrijsen P."/>
            <person name="Sunseri F."/>
            <person name="Falavigna A."/>
            <person name="Ye Y."/>
            <person name="Leebens-Mack J.H."/>
            <person name="Chen G."/>
        </authorList>
    </citation>
    <scope>NUCLEOTIDE SEQUENCE [LARGE SCALE GENOMIC DNA]</scope>
    <source>
        <strain evidence="3">cv. DH0086</strain>
    </source>
</reference>
<accession>A0A5P1E4R4</accession>